<dbReference type="Proteomes" id="UP000199387">
    <property type="component" value="Unassembled WGS sequence"/>
</dbReference>
<evidence type="ECO:0000313" key="2">
    <source>
        <dbReference type="EMBL" id="SDC33862.1"/>
    </source>
</evidence>
<dbReference type="AlphaFoldDB" id="A0A1G6KRZ4"/>
<keyword evidence="1" id="KW-0812">Transmembrane</keyword>
<keyword evidence="3" id="KW-1185">Reference proteome</keyword>
<evidence type="ECO:0000256" key="1">
    <source>
        <dbReference type="SAM" id="Phobius"/>
    </source>
</evidence>
<gene>
    <name evidence="2" type="ORF">SAMN04488112_106133</name>
</gene>
<evidence type="ECO:0000313" key="3">
    <source>
        <dbReference type="Proteomes" id="UP000199387"/>
    </source>
</evidence>
<proteinExistence type="predicted"/>
<reference evidence="2 3" key="1">
    <citation type="submission" date="2016-10" db="EMBL/GenBank/DDBJ databases">
        <authorList>
            <person name="de Groot N.N."/>
        </authorList>
    </citation>
    <scope>NUCLEOTIDE SEQUENCE [LARGE SCALE GENOMIC DNA]</scope>
    <source>
        <strain evidence="2 3">DSM 45514</strain>
    </source>
</reference>
<dbReference type="EMBL" id="FMZA01000006">
    <property type="protein sequence ID" value="SDC33862.1"/>
    <property type="molecule type" value="Genomic_DNA"/>
</dbReference>
<name>A0A1G6KRZ4_9BACL</name>
<keyword evidence="1" id="KW-1133">Transmembrane helix</keyword>
<keyword evidence="1" id="KW-0472">Membrane</keyword>
<sequence>MLEKTSSLFLVADYYNEIRYIIEYINRLHTTAANPSFTSPRSDMRSCWLAALFVVWMIYIAWLLYAFNSLIKNMYRFSTAFK</sequence>
<organism evidence="2 3">
    <name type="scientific">Melghirimyces thermohalophilus</name>
    <dbReference type="NCBI Taxonomy" id="1236220"/>
    <lineage>
        <taxon>Bacteria</taxon>
        <taxon>Bacillati</taxon>
        <taxon>Bacillota</taxon>
        <taxon>Bacilli</taxon>
        <taxon>Bacillales</taxon>
        <taxon>Thermoactinomycetaceae</taxon>
        <taxon>Melghirimyces</taxon>
    </lineage>
</organism>
<feature type="transmembrane region" description="Helical" evidence="1">
    <location>
        <begin position="48"/>
        <end position="67"/>
    </location>
</feature>
<accession>A0A1G6KRZ4</accession>
<protein>
    <submittedName>
        <fullName evidence="2">Uncharacterized protein</fullName>
    </submittedName>
</protein>